<protein>
    <submittedName>
        <fullName evidence="6">FAD linked oxidase domain protein</fullName>
    </submittedName>
</protein>
<dbReference type="InterPro" id="IPR036318">
    <property type="entry name" value="FAD-bd_PCMH-like_sf"/>
</dbReference>
<dbReference type="SUPFAM" id="SSF55103">
    <property type="entry name" value="FAD-linked oxidases, C-terminal domain"/>
    <property type="match status" value="1"/>
</dbReference>
<dbReference type="InterPro" id="IPR004113">
    <property type="entry name" value="FAD-bd_oxidored_4_C"/>
</dbReference>
<name>B7KJM1_GLOC7</name>
<keyword evidence="2" id="KW-0285">Flavoprotein</keyword>
<evidence type="ECO:0000259" key="5">
    <source>
        <dbReference type="PROSITE" id="PS51387"/>
    </source>
</evidence>
<sequence length="437" mass="48016">MTTAIASKLETVLDSQTQIIPWEQVDLQWQQKIEGAIIADTPPGYLLYPSTQESLSKIIQTANDHRWTILICGNGSKLNWGGLVKNPQIVVSTAKLNRIIEQATGDLTVTVEAGVKLADLQSTLKQYHQFLPVDPAHPKDATLGGIVATADTGNWRQGYGAIKDMVLGLSFVRTDGKIAKAGGRVVKNVAGYDMMRLYTGSYGTLGVICQVTFRLYPMIDNSTTVVLTGDATAIQQVAQTIRMSSLTPTAADILSSGVVDHLKIGQGIGLILRFQSIPESIAQQFNTVKMIGQQLGLINGVYEGKEENHLWQRLQELMTIPQTESSITAKIGIIPTQMVNFIRQLDQLTDEQGLGMINLGSGLGQLQLQGDTQLNQLTQLRSLLETDRGFLTVLTAPKEIKQQFEPWGYTGNSLDIMNKLKQKFDPNYILNPGRFFN</sequence>
<dbReference type="InterPro" id="IPR016169">
    <property type="entry name" value="FAD-bd_PCMH_sub2"/>
</dbReference>
<keyword evidence="7" id="KW-1185">Reference proteome</keyword>
<proteinExistence type="predicted"/>
<evidence type="ECO:0000256" key="1">
    <source>
        <dbReference type="ARBA" id="ARBA00001974"/>
    </source>
</evidence>
<dbReference type="InterPro" id="IPR016171">
    <property type="entry name" value="Vanillyl_alc_oxidase_C-sub2"/>
</dbReference>
<dbReference type="SUPFAM" id="SSF56176">
    <property type="entry name" value="FAD-binding/transporter-associated domain-like"/>
    <property type="match status" value="1"/>
</dbReference>
<dbReference type="Pfam" id="PF02913">
    <property type="entry name" value="FAD-oxidase_C"/>
    <property type="match status" value="1"/>
</dbReference>
<dbReference type="EMBL" id="CP001291">
    <property type="protein sequence ID" value="ACK73698.1"/>
    <property type="molecule type" value="Genomic_DNA"/>
</dbReference>
<dbReference type="PANTHER" id="PTHR11748:SF103">
    <property type="entry name" value="GLYCOLATE OXIDASE SUBUNIT GLCE"/>
    <property type="match status" value="1"/>
</dbReference>
<evidence type="ECO:0000313" key="7">
    <source>
        <dbReference type="Proteomes" id="UP000002384"/>
    </source>
</evidence>
<accession>B7KJM1</accession>
<dbReference type="InterPro" id="IPR016166">
    <property type="entry name" value="FAD-bd_PCMH"/>
</dbReference>
<dbReference type="Pfam" id="PF01565">
    <property type="entry name" value="FAD_binding_4"/>
    <property type="match status" value="1"/>
</dbReference>
<dbReference type="GO" id="GO:0071949">
    <property type="term" value="F:FAD binding"/>
    <property type="evidence" value="ECO:0007669"/>
    <property type="project" value="InterPro"/>
</dbReference>
<reference evidence="7" key="1">
    <citation type="journal article" date="2011" name="MBio">
        <title>Novel metabolic attributes of the genus Cyanothece, comprising a group of unicellular nitrogen-fixing Cyanobacteria.</title>
        <authorList>
            <person name="Bandyopadhyay A."/>
            <person name="Elvitigala T."/>
            <person name="Welsh E."/>
            <person name="Stockel J."/>
            <person name="Liberton M."/>
            <person name="Min H."/>
            <person name="Sherman L.A."/>
            <person name="Pakrasi H.B."/>
        </authorList>
    </citation>
    <scope>NUCLEOTIDE SEQUENCE [LARGE SCALE GENOMIC DNA]</scope>
    <source>
        <strain evidence="7">PCC 7424</strain>
    </source>
</reference>
<dbReference type="HOGENOM" id="CLU_017779_0_1_3"/>
<dbReference type="GO" id="GO:0016491">
    <property type="term" value="F:oxidoreductase activity"/>
    <property type="evidence" value="ECO:0007669"/>
    <property type="project" value="UniProtKB-KW"/>
</dbReference>
<dbReference type="PROSITE" id="PS51387">
    <property type="entry name" value="FAD_PCMH"/>
    <property type="match status" value="1"/>
</dbReference>
<keyword evidence="4" id="KW-0560">Oxidoreductase</keyword>
<dbReference type="eggNOG" id="COG0277">
    <property type="taxonomic scope" value="Bacteria"/>
</dbReference>
<dbReference type="RefSeq" id="WP_015957274.1">
    <property type="nucleotide sequence ID" value="NC_011729.1"/>
</dbReference>
<dbReference type="PANTHER" id="PTHR11748">
    <property type="entry name" value="D-LACTATE DEHYDROGENASE"/>
    <property type="match status" value="1"/>
</dbReference>
<gene>
    <name evidence="6" type="ordered locus">PCC7424_5351</name>
</gene>
<dbReference type="STRING" id="65393.PCC7424_5351"/>
<dbReference type="InterPro" id="IPR006094">
    <property type="entry name" value="Oxid_FAD_bind_N"/>
</dbReference>
<dbReference type="Gene3D" id="3.30.465.10">
    <property type="match status" value="1"/>
</dbReference>
<dbReference type="OrthoDB" id="9767256at2"/>
<evidence type="ECO:0000256" key="4">
    <source>
        <dbReference type="ARBA" id="ARBA00023002"/>
    </source>
</evidence>
<keyword evidence="3" id="KW-0274">FAD</keyword>
<evidence type="ECO:0000256" key="3">
    <source>
        <dbReference type="ARBA" id="ARBA00022827"/>
    </source>
</evidence>
<dbReference type="KEGG" id="cyc:PCC7424_5351"/>
<feature type="domain" description="FAD-binding PCMH-type" evidence="5">
    <location>
        <begin position="38"/>
        <end position="218"/>
    </location>
</feature>
<evidence type="ECO:0000256" key="2">
    <source>
        <dbReference type="ARBA" id="ARBA00022630"/>
    </source>
</evidence>
<comment type="cofactor">
    <cofactor evidence="1">
        <name>FAD</name>
        <dbReference type="ChEBI" id="CHEBI:57692"/>
    </cofactor>
</comment>
<organism evidence="6 7">
    <name type="scientific">Gloeothece citriformis (strain PCC 7424)</name>
    <name type="common">Cyanothece sp. (strain PCC 7424)</name>
    <dbReference type="NCBI Taxonomy" id="65393"/>
    <lineage>
        <taxon>Bacteria</taxon>
        <taxon>Bacillati</taxon>
        <taxon>Cyanobacteriota</taxon>
        <taxon>Cyanophyceae</taxon>
        <taxon>Oscillatoriophycideae</taxon>
        <taxon>Chroococcales</taxon>
        <taxon>Aphanothecaceae</taxon>
        <taxon>Gloeothece</taxon>
        <taxon>Gloeothece citriformis</taxon>
    </lineage>
</organism>
<dbReference type="AlphaFoldDB" id="B7KJM1"/>
<dbReference type="Proteomes" id="UP000002384">
    <property type="component" value="Chromosome"/>
</dbReference>
<dbReference type="Gene3D" id="1.10.45.10">
    <property type="entry name" value="Vanillyl-alcohol Oxidase, Chain A, domain 4"/>
    <property type="match status" value="1"/>
</dbReference>
<evidence type="ECO:0000313" key="6">
    <source>
        <dbReference type="EMBL" id="ACK73698.1"/>
    </source>
</evidence>
<dbReference type="InterPro" id="IPR016164">
    <property type="entry name" value="FAD-linked_Oxase-like_C"/>
</dbReference>